<comment type="similarity">
    <text evidence="2">Belongs to the bacterial solute-binding protein 2 family.</text>
</comment>
<organism evidence="6 7">
    <name type="scientific">Nitratireductor kimnyeongensis</name>
    <dbReference type="NCBI Taxonomy" id="430679"/>
    <lineage>
        <taxon>Bacteria</taxon>
        <taxon>Pseudomonadati</taxon>
        <taxon>Pseudomonadota</taxon>
        <taxon>Alphaproteobacteria</taxon>
        <taxon>Hyphomicrobiales</taxon>
        <taxon>Phyllobacteriaceae</taxon>
        <taxon>Nitratireductor</taxon>
    </lineage>
</organism>
<protein>
    <submittedName>
        <fullName evidence="6">Sugar ABC transporter substrate-binding protein</fullName>
    </submittedName>
</protein>
<feature type="chain" id="PRO_5045771243" evidence="4">
    <location>
        <begin position="20"/>
        <end position="318"/>
    </location>
</feature>
<dbReference type="PANTHER" id="PTHR46847:SF1">
    <property type="entry name" value="D-ALLOSE-BINDING PERIPLASMIC PROTEIN-RELATED"/>
    <property type="match status" value="1"/>
</dbReference>
<dbReference type="Gene3D" id="3.40.50.2300">
    <property type="match status" value="2"/>
</dbReference>
<accession>A0ABW0TBQ1</accession>
<evidence type="ECO:0000256" key="1">
    <source>
        <dbReference type="ARBA" id="ARBA00004196"/>
    </source>
</evidence>
<dbReference type="Proteomes" id="UP001596107">
    <property type="component" value="Unassembled WGS sequence"/>
</dbReference>
<proteinExistence type="inferred from homology"/>
<dbReference type="RefSeq" id="WP_223022058.1">
    <property type="nucleotide sequence ID" value="NZ_CP078143.1"/>
</dbReference>
<name>A0ABW0TBQ1_9HYPH</name>
<evidence type="ECO:0000313" key="6">
    <source>
        <dbReference type="EMBL" id="MFC5586870.1"/>
    </source>
</evidence>
<evidence type="ECO:0000259" key="5">
    <source>
        <dbReference type="Pfam" id="PF13407"/>
    </source>
</evidence>
<reference evidence="7" key="1">
    <citation type="journal article" date="2019" name="Int. J. Syst. Evol. Microbiol.">
        <title>The Global Catalogue of Microorganisms (GCM) 10K type strain sequencing project: providing services to taxonomists for standard genome sequencing and annotation.</title>
        <authorList>
            <consortium name="The Broad Institute Genomics Platform"/>
            <consortium name="The Broad Institute Genome Sequencing Center for Infectious Disease"/>
            <person name="Wu L."/>
            <person name="Ma J."/>
        </authorList>
    </citation>
    <scope>NUCLEOTIDE SEQUENCE [LARGE SCALE GENOMIC DNA]</scope>
    <source>
        <strain evidence="7">JCM 3366</strain>
    </source>
</reference>
<dbReference type="SUPFAM" id="SSF53822">
    <property type="entry name" value="Periplasmic binding protein-like I"/>
    <property type="match status" value="1"/>
</dbReference>
<dbReference type="EMBL" id="JBHSNB010000004">
    <property type="protein sequence ID" value="MFC5586870.1"/>
    <property type="molecule type" value="Genomic_DNA"/>
</dbReference>
<sequence length="318" mass="34197">MNKFAKSLARCVAAGAVLAATTAVGFTQDALEIAWVHSNAAAQSEQRVKAGFEEWLGESGNSWNVSFLDSQGSGEATASNLQDAVSRGVDAIIITMSDLRASKAAIDVAIEAGVPVFSVDSGFVEGIQVDVTTNNWAMSADVSPYLLDQIGGEGNLVFFRMAEHHGTRKRGDVMEKVLQEYGDVKVLAEHNIDYTAFFEDTTSSMQDYVARFGDEIDAVWAPWDEPAQATINVMKAAGLTDVKVIGIDGHPQAVAEVCKPDSMMIATVSQPFEGMGAQVGEWIKSIVVDGKSRDEVIPSDIVYMDAPLVTKQNCKDFM</sequence>
<feature type="signal peptide" evidence="4">
    <location>
        <begin position="1"/>
        <end position="19"/>
    </location>
</feature>
<gene>
    <name evidence="6" type="ORF">ACFPOD_17285</name>
</gene>
<keyword evidence="7" id="KW-1185">Reference proteome</keyword>
<feature type="domain" description="Periplasmic binding protein" evidence="5">
    <location>
        <begin position="45"/>
        <end position="287"/>
    </location>
</feature>
<keyword evidence="3 4" id="KW-0732">Signal</keyword>
<evidence type="ECO:0000313" key="7">
    <source>
        <dbReference type="Proteomes" id="UP001596107"/>
    </source>
</evidence>
<evidence type="ECO:0000256" key="4">
    <source>
        <dbReference type="SAM" id="SignalP"/>
    </source>
</evidence>
<evidence type="ECO:0000256" key="2">
    <source>
        <dbReference type="ARBA" id="ARBA00007639"/>
    </source>
</evidence>
<dbReference type="PANTHER" id="PTHR46847">
    <property type="entry name" value="D-ALLOSE-BINDING PERIPLASMIC PROTEIN-RELATED"/>
    <property type="match status" value="1"/>
</dbReference>
<dbReference type="InterPro" id="IPR028082">
    <property type="entry name" value="Peripla_BP_I"/>
</dbReference>
<evidence type="ECO:0000256" key="3">
    <source>
        <dbReference type="ARBA" id="ARBA00022729"/>
    </source>
</evidence>
<dbReference type="InterPro" id="IPR025997">
    <property type="entry name" value="SBP_2_dom"/>
</dbReference>
<dbReference type="Pfam" id="PF13407">
    <property type="entry name" value="Peripla_BP_4"/>
    <property type="match status" value="1"/>
</dbReference>
<comment type="subcellular location">
    <subcellularLocation>
        <location evidence="1">Cell envelope</location>
    </subcellularLocation>
</comment>
<comment type="caution">
    <text evidence="6">The sequence shown here is derived from an EMBL/GenBank/DDBJ whole genome shotgun (WGS) entry which is preliminary data.</text>
</comment>